<dbReference type="Pfam" id="PF13450">
    <property type="entry name" value="NAD_binding_8"/>
    <property type="match status" value="1"/>
</dbReference>
<dbReference type="GO" id="GO:0071949">
    <property type="term" value="F:FAD binding"/>
    <property type="evidence" value="ECO:0007669"/>
    <property type="project" value="InterPro"/>
</dbReference>
<reference evidence="8 9" key="1">
    <citation type="submission" date="2015-04" db="EMBL/GenBank/DDBJ databases">
        <authorList>
            <person name="Heijne W.H."/>
            <person name="Fedorova N.D."/>
            <person name="Nierman W.C."/>
            <person name="Vollebregt A.W."/>
            <person name="Zhao Z."/>
            <person name="Wu L."/>
            <person name="Kumar M."/>
            <person name="Stam H."/>
            <person name="van den Berg M.A."/>
            <person name="Pel H.J."/>
        </authorList>
    </citation>
    <scope>NUCLEOTIDE SEQUENCE [LARGE SCALE GENOMIC DNA]</scope>
    <source>
        <strain evidence="8 9">CBS 393.64</strain>
    </source>
</reference>
<comment type="caution">
    <text evidence="8">The sequence shown here is derived from an EMBL/GenBank/DDBJ whole genome shotgun (WGS) entry which is preliminary data.</text>
</comment>
<dbReference type="InterPro" id="IPR036188">
    <property type="entry name" value="FAD/NAD-bd_sf"/>
</dbReference>
<dbReference type="Gene3D" id="3.50.50.60">
    <property type="entry name" value="FAD/NAD(P)-binding domain"/>
    <property type="match status" value="1"/>
</dbReference>
<proteinExistence type="predicted"/>
<name>A0A0F4YYS5_RASE3</name>
<protein>
    <submittedName>
        <fullName evidence="8">Monooxygenase</fullName>
    </submittedName>
</protein>
<gene>
    <name evidence="8" type="ORF">T310_2728</name>
</gene>
<keyword evidence="3" id="KW-0274">FAD</keyword>
<dbReference type="EMBL" id="LASV01000107">
    <property type="protein sequence ID" value="KKA23235.1"/>
    <property type="molecule type" value="Genomic_DNA"/>
</dbReference>
<comment type="cofactor">
    <cofactor evidence="1">
        <name>FAD</name>
        <dbReference type="ChEBI" id="CHEBI:57692"/>
    </cofactor>
</comment>
<dbReference type="InterPro" id="IPR002938">
    <property type="entry name" value="FAD-bd"/>
</dbReference>
<feature type="region of interest" description="Disordered" evidence="6">
    <location>
        <begin position="422"/>
        <end position="451"/>
    </location>
</feature>
<dbReference type="PANTHER" id="PTHR47178">
    <property type="entry name" value="MONOOXYGENASE, FAD-BINDING"/>
    <property type="match status" value="1"/>
</dbReference>
<dbReference type="GeneID" id="25315079"/>
<dbReference type="RefSeq" id="XP_013329847.1">
    <property type="nucleotide sequence ID" value="XM_013474393.1"/>
</dbReference>
<keyword evidence="4" id="KW-0560">Oxidoreductase</keyword>
<keyword evidence="2" id="KW-0285">Flavoprotein</keyword>
<evidence type="ECO:0000256" key="4">
    <source>
        <dbReference type="ARBA" id="ARBA00023002"/>
    </source>
</evidence>
<dbReference type="GO" id="GO:0004497">
    <property type="term" value="F:monooxygenase activity"/>
    <property type="evidence" value="ECO:0007669"/>
    <property type="project" value="UniProtKB-KW"/>
</dbReference>
<evidence type="ECO:0000256" key="5">
    <source>
        <dbReference type="ARBA" id="ARBA00023033"/>
    </source>
</evidence>
<dbReference type="AlphaFoldDB" id="A0A0F4YYS5"/>
<dbReference type="PANTHER" id="PTHR47178:SF2">
    <property type="entry name" value="FAD-BINDING DOMAIN-CONTAINING PROTEIN"/>
    <property type="match status" value="1"/>
</dbReference>
<keyword evidence="9" id="KW-1185">Reference proteome</keyword>
<feature type="domain" description="FAD-binding" evidence="7">
    <location>
        <begin position="137"/>
        <end position="388"/>
    </location>
</feature>
<evidence type="ECO:0000256" key="1">
    <source>
        <dbReference type="ARBA" id="ARBA00001974"/>
    </source>
</evidence>
<dbReference type="OrthoDB" id="47494at2759"/>
<dbReference type="Proteomes" id="UP000053958">
    <property type="component" value="Unassembled WGS sequence"/>
</dbReference>
<feature type="compositionally biased region" description="Basic and acidic residues" evidence="6">
    <location>
        <begin position="435"/>
        <end position="451"/>
    </location>
</feature>
<sequence>MPSTLITILLYDYHLSDNMADSKPAKDLHILIIGAGITGLVLAQALKKNGIRYTIFEKEVKLNYRSNEWTMAIHWALDRLERLFPADVFAKLADVSCNPAIPIDAGGNYPIIHGETGDLLAGVPYAKGLRVPRSRMRALSAEGIEVQYGKNLVDVAFNESGDGVIASFSDGTIVAGSILIGADGPRSKVREIAMGSADKARVSKFPIFHTNMTVCYGDADKARYLRQRFPTSYLALSQRSFHAFQSISSMPDGPDHPESWVFHLAMAWLGDNDNQLSYKERLALIKERAKELGEPARSAFQWIPEDTQVHKADISYWIPQPWDNHGGRMTLVGDAAHPMPPYRGQGLNHCICDITYLIDAIQRVRAGDASFSEAITAYDEEIVPRGREEVKCSVENGFMLHDWELVQQSPVFTNGFRPMTGHDKEDAAAAVSEHAQVRKQQEEEDRRVAAQ</sequence>
<evidence type="ECO:0000256" key="3">
    <source>
        <dbReference type="ARBA" id="ARBA00022827"/>
    </source>
</evidence>
<evidence type="ECO:0000256" key="2">
    <source>
        <dbReference type="ARBA" id="ARBA00022630"/>
    </source>
</evidence>
<dbReference type="SUPFAM" id="SSF51905">
    <property type="entry name" value="FAD/NAD(P)-binding domain"/>
    <property type="match status" value="1"/>
</dbReference>
<accession>A0A0F4YYS5</accession>
<dbReference type="PRINTS" id="PR00420">
    <property type="entry name" value="RNGMNOXGNASE"/>
</dbReference>
<dbReference type="Pfam" id="PF01494">
    <property type="entry name" value="FAD_binding_3"/>
    <property type="match status" value="1"/>
</dbReference>
<dbReference type="STRING" id="1408163.A0A0F4YYS5"/>
<evidence type="ECO:0000256" key="6">
    <source>
        <dbReference type="SAM" id="MobiDB-lite"/>
    </source>
</evidence>
<evidence type="ECO:0000313" key="9">
    <source>
        <dbReference type="Proteomes" id="UP000053958"/>
    </source>
</evidence>
<organism evidence="8 9">
    <name type="scientific">Rasamsonia emersonii (strain ATCC 16479 / CBS 393.64 / IMI 116815)</name>
    <dbReference type="NCBI Taxonomy" id="1408163"/>
    <lineage>
        <taxon>Eukaryota</taxon>
        <taxon>Fungi</taxon>
        <taxon>Dikarya</taxon>
        <taxon>Ascomycota</taxon>
        <taxon>Pezizomycotina</taxon>
        <taxon>Eurotiomycetes</taxon>
        <taxon>Eurotiomycetidae</taxon>
        <taxon>Eurotiales</taxon>
        <taxon>Trichocomaceae</taxon>
        <taxon>Rasamsonia</taxon>
    </lineage>
</organism>
<evidence type="ECO:0000313" key="8">
    <source>
        <dbReference type="EMBL" id="KKA23235.1"/>
    </source>
</evidence>
<evidence type="ECO:0000259" key="7">
    <source>
        <dbReference type="Pfam" id="PF01494"/>
    </source>
</evidence>
<keyword evidence="5 8" id="KW-0503">Monooxygenase</keyword>